<proteinExistence type="predicted"/>
<dbReference type="AlphaFoldDB" id="M3Q530"/>
<gene>
    <name evidence="2" type="ORF">HMPREF1421_01673</name>
</gene>
<dbReference type="Proteomes" id="UP000011872">
    <property type="component" value="Unassembled WGS sequence"/>
</dbReference>
<accession>M3Q530</accession>
<sequence>CLFLWCVKAWAVWVASYRGRCFVVGLAVFCGGFSGVFLIIFLIICFLGI</sequence>
<dbReference type="PATRIC" id="fig|1159049.3.peg.1577"/>
<evidence type="ECO:0000313" key="2">
    <source>
        <dbReference type="EMBL" id="EMH26775.1"/>
    </source>
</evidence>
<feature type="non-terminal residue" evidence="2">
    <location>
        <position position="1"/>
    </location>
</feature>
<protein>
    <submittedName>
        <fullName evidence="2">Uncharacterized protein</fullName>
    </submittedName>
</protein>
<reference evidence="2 3" key="1">
    <citation type="submission" date="2012-12" db="EMBL/GenBank/DDBJ databases">
        <authorList>
            <person name="Weinstock G."/>
            <person name="Sodergren E."/>
            <person name="Lobos E.A."/>
            <person name="Fulton L."/>
            <person name="Fulton R."/>
            <person name="Courtney L."/>
            <person name="Fronick C."/>
            <person name="O'Laughlin M."/>
            <person name="Godfrey J."/>
            <person name="Wilson R.M."/>
            <person name="Miner T."/>
            <person name="Farmer C."/>
            <person name="Delehaunty K."/>
            <person name="Cordes M."/>
            <person name="Minx P."/>
            <person name="Tomlinson C."/>
            <person name="Chen J."/>
            <person name="Wollam A."/>
            <person name="Pepin K.H."/>
            <person name="Bhonagiri V."/>
            <person name="Zhang X."/>
            <person name="Suruliraj S."/>
            <person name="Antonio M."/>
            <person name="Secka O."/>
            <person name="Thomas J."/>
            <person name="Warren W."/>
            <person name="Mitreva M."/>
            <person name="Mardis E.R."/>
            <person name="Wilson R.K."/>
        </authorList>
    </citation>
    <scope>NUCLEOTIDE SEQUENCE [LARGE SCALE GENOMIC DNA]</scope>
    <source>
        <strain evidence="2 3">GAM265BSii</strain>
    </source>
</reference>
<keyword evidence="1" id="KW-0812">Transmembrane</keyword>
<name>M3Q530_HELPX</name>
<evidence type="ECO:0000256" key="1">
    <source>
        <dbReference type="SAM" id="Phobius"/>
    </source>
</evidence>
<keyword evidence="1" id="KW-1133">Transmembrane helix</keyword>
<dbReference type="HOGENOM" id="CLU_3128784_0_0_7"/>
<keyword evidence="1" id="KW-0472">Membrane</keyword>
<evidence type="ECO:0000313" key="3">
    <source>
        <dbReference type="Proteomes" id="UP000011872"/>
    </source>
</evidence>
<comment type="caution">
    <text evidence="2">The sequence shown here is derived from an EMBL/GenBank/DDBJ whole genome shotgun (WGS) entry which is preliminary data.</text>
</comment>
<organism evidence="2 3">
    <name type="scientific">Helicobacter pylori GAM265BSii</name>
    <dbReference type="NCBI Taxonomy" id="1159049"/>
    <lineage>
        <taxon>Bacteria</taxon>
        <taxon>Pseudomonadati</taxon>
        <taxon>Campylobacterota</taxon>
        <taxon>Epsilonproteobacteria</taxon>
        <taxon>Campylobacterales</taxon>
        <taxon>Helicobacteraceae</taxon>
        <taxon>Helicobacter</taxon>
    </lineage>
</organism>
<dbReference type="EMBL" id="APDY01000081">
    <property type="protein sequence ID" value="EMH26775.1"/>
    <property type="molecule type" value="Genomic_DNA"/>
</dbReference>
<feature type="transmembrane region" description="Helical" evidence="1">
    <location>
        <begin position="22"/>
        <end position="47"/>
    </location>
</feature>